<organism evidence="1 2">
    <name type="scientific">Tanacetum coccineum</name>
    <dbReference type="NCBI Taxonomy" id="301880"/>
    <lineage>
        <taxon>Eukaryota</taxon>
        <taxon>Viridiplantae</taxon>
        <taxon>Streptophyta</taxon>
        <taxon>Embryophyta</taxon>
        <taxon>Tracheophyta</taxon>
        <taxon>Spermatophyta</taxon>
        <taxon>Magnoliopsida</taxon>
        <taxon>eudicotyledons</taxon>
        <taxon>Gunneridae</taxon>
        <taxon>Pentapetalae</taxon>
        <taxon>asterids</taxon>
        <taxon>campanulids</taxon>
        <taxon>Asterales</taxon>
        <taxon>Asteraceae</taxon>
        <taxon>Asteroideae</taxon>
        <taxon>Anthemideae</taxon>
        <taxon>Anthemidinae</taxon>
        <taxon>Tanacetum</taxon>
    </lineage>
</organism>
<gene>
    <name evidence="1" type="ORF">Tco_0859391</name>
</gene>
<reference evidence="1" key="2">
    <citation type="submission" date="2022-01" db="EMBL/GenBank/DDBJ databases">
        <authorList>
            <person name="Yamashiro T."/>
            <person name="Shiraishi A."/>
            <person name="Satake H."/>
            <person name="Nakayama K."/>
        </authorList>
    </citation>
    <scope>NUCLEOTIDE SEQUENCE</scope>
</reference>
<evidence type="ECO:0000313" key="1">
    <source>
        <dbReference type="EMBL" id="GJT12349.1"/>
    </source>
</evidence>
<keyword evidence="2" id="KW-1185">Reference proteome</keyword>
<dbReference type="Proteomes" id="UP001151760">
    <property type="component" value="Unassembled WGS sequence"/>
</dbReference>
<reference evidence="1" key="1">
    <citation type="journal article" date="2022" name="Int. J. Mol. Sci.">
        <title>Draft Genome of Tanacetum Coccineum: Genomic Comparison of Closely Related Tanacetum-Family Plants.</title>
        <authorList>
            <person name="Yamashiro T."/>
            <person name="Shiraishi A."/>
            <person name="Nakayama K."/>
            <person name="Satake H."/>
        </authorList>
    </citation>
    <scope>NUCLEOTIDE SEQUENCE</scope>
</reference>
<dbReference type="EMBL" id="BQNB010013141">
    <property type="protein sequence ID" value="GJT12349.1"/>
    <property type="molecule type" value="Genomic_DNA"/>
</dbReference>
<sequence length="205" mass="23527">MFVDFRTELVEGSSKRACTKLEQEVTKKQKVDDVQETAKVENDQEAAKIKKLMKIVSGKEEIAIDVIPLAVKPPSIVHWKIHKEGKKSYYQIIRADRKSQMYLVFSHMLKSFVREDLETLWKLKIQYGGINKITECWNGSYIDHVKNPSSVWKYPPVTAALIDVNAAQSKLVLLEEFQMKYIQSVFFKLSTKLLLLEEVTTASGS</sequence>
<comment type="caution">
    <text evidence="1">The sequence shown here is derived from an EMBL/GenBank/DDBJ whole genome shotgun (WGS) entry which is preliminary data.</text>
</comment>
<proteinExistence type="predicted"/>
<name>A0ABQ5BDL2_9ASTR</name>
<evidence type="ECO:0000313" key="2">
    <source>
        <dbReference type="Proteomes" id="UP001151760"/>
    </source>
</evidence>
<protein>
    <submittedName>
        <fullName evidence="1">Uncharacterized protein</fullName>
    </submittedName>
</protein>
<accession>A0ABQ5BDL2</accession>